<feature type="domain" description="ABC1 atypical kinase-like" evidence="5">
    <location>
        <begin position="85"/>
        <end position="321"/>
    </location>
</feature>
<accession>A0A2W5BYA1</accession>
<dbReference type="InterPro" id="IPR004147">
    <property type="entry name" value="ABC1_dom"/>
</dbReference>
<dbReference type="PANTHER" id="PTHR43851:SF3">
    <property type="entry name" value="COENZYME Q8"/>
    <property type="match status" value="1"/>
</dbReference>
<comment type="caution">
    <text evidence="6">The sequence shown here is derived from an EMBL/GenBank/DDBJ whole genome shotgun (WGS) entry which is preliminary data.</text>
</comment>
<dbReference type="InterPro" id="IPR011009">
    <property type="entry name" value="Kinase-like_dom_sf"/>
</dbReference>
<comment type="similarity">
    <text evidence="1">Belongs to the protein kinase superfamily. ADCK protein kinase family.</text>
</comment>
<keyword evidence="4 6" id="KW-0067">ATP-binding</keyword>
<dbReference type="Pfam" id="PF03109">
    <property type="entry name" value="ABC1"/>
    <property type="match status" value="1"/>
</dbReference>
<keyword evidence="2" id="KW-0808">Transferase</keyword>
<evidence type="ECO:0000259" key="5">
    <source>
        <dbReference type="Pfam" id="PF03109"/>
    </source>
</evidence>
<organism evidence="6 7">
    <name type="scientific">Micavibrio aeruginosavorus</name>
    <dbReference type="NCBI Taxonomy" id="349221"/>
    <lineage>
        <taxon>Bacteria</taxon>
        <taxon>Pseudomonadati</taxon>
        <taxon>Bdellovibrionota</taxon>
        <taxon>Bdellovibrionia</taxon>
        <taxon>Bdellovibrionales</taxon>
        <taxon>Pseudobdellovibrionaceae</taxon>
        <taxon>Micavibrio</taxon>
    </lineage>
</organism>
<gene>
    <name evidence="6" type="ORF">DI626_05750</name>
</gene>
<dbReference type="SUPFAM" id="SSF56112">
    <property type="entry name" value="Protein kinase-like (PK-like)"/>
    <property type="match status" value="1"/>
</dbReference>
<proteinExistence type="inferred from homology"/>
<sequence>MTKEKEGANLGGRLMRYGRVGGTMAGLAAKLAGEKYFGIKIERGEHAKQLTEALGGLKGPLMKVGQILATIPEALPAEYARDFQQLQSNAPPMGWPFVKRRMNSELGPDWESKFKSFEREAAAAASLGQVHRAVLHDGTKAACKLQYPDMQSAISTDLQQLKIIFSIFERYDKAIQTKYIHEELSARLYEELDYGLEARHSKLYAHMLDGEQGVHVPDVIEDLSTSRLLTSTWLEGDKILGYVDAAPEVRNALAMNMFRAWYVPLYYYGVIHGDPHLGNYTVRKDLSINLLDFGCVRVFPPKFVGGVIDLYHSLMENDIARSVHAYETWGFENLSKDQIETLNIWARFLYAPLMEDKIRPIGEVSGGVFGREIAKQVHEKLREASKDNGGVTIPREFVFMDRAALGLGSVFLHLKAEINWYRVFNEMIADFDLKALEKRQKDVLKKFDIPSAVVK</sequence>
<name>A0A2W5BYA1_9BACT</name>
<evidence type="ECO:0000256" key="4">
    <source>
        <dbReference type="ARBA" id="ARBA00022840"/>
    </source>
</evidence>
<evidence type="ECO:0000256" key="2">
    <source>
        <dbReference type="ARBA" id="ARBA00022679"/>
    </source>
</evidence>
<dbReference type="AlphaFoldDB" id="A0A2W5BYA1"/>
<protein>
    <submittedName>
        <fullName evidence="6">ABC transporter ATP-binding protein</fullName>
    </submittedName>
</protein>
<dbReference type="EMBL" id="QFNK01000097">
    <property type="protein sequence ID" value="PZO86718.1"/>
    <property type="molecule type" value="Genomic_DNA"/>
</dbReference>
<evidence type="ECO:0000313" key="6">
    <source>
        <dbReference type="EMBL" id="PZO86718.1"/>
    </source>
</evidence>
<reference evidence="6 7" key="1">
    <citation type="submission" date="2017-08" db="EMBL/GenBank/DDBJ databases">
        <title>Infants hospitalized years apart are colonized by the same room-sourced microbial strains.</title>
        <authorList>
            <person name="Brooks B."/>
            <person name="Olm M.R."/>
            <person name="Firek B.A."/>
            <person name="Baker R."/>
            <person name="Thomas B.C."/>
            <person name="Morowitz M.J."/>
            <person name="Banfield J.F."/>
        </authorList>
    </citation>
    <scope>NUCLEOTIDE SEQUENCE [LARGE SCALE GENOMIC DNA]</scope>
    <source>
        <strain evidence="6">S2_018_000_R2_104</strain>
    </source>
</reference>
<evidence type="ECO:0000256" key="1">
    <source>
        <dbReference type="ARBA" id="ARBA00009670"/>
    </source>
</evidence>
<dbReference type="CDD" id="cd13970">
    <property type="entry name" value="ABC1_ADCK3"/>
    <property type="match status" value="1"/>
</dbReference>
<dbReference type="GO" id="GO:0016740">
    <property type="term" value="F:transferase activity"/>
    <property type="evidence" value="ECO:0007669"/>
    <property type="project" value="UniProtKB-KW"/>
</dbReference>
<keyword evidence="3" id="KW-0547">Nucleotide-binding</keyword>
<dbReference type="GO" id="GO:0005524">
    <property type="term" value="F:ATP binding"/>
    <property type="evidence" value="ECO:0007669"/>
    <property type="project" value="UniProtKB-KW"/>
</dbReference>
<evidence type="ECO:0000313" key="7">
    <source>
        <dbReference type="Proteomes" id="UP000249557"/>
    </source>
</evidence>
<dbReference type="GO" id="GO:0006744">
    <property type="term" value="P:ubiquinone biosynthetic process"/>
    <property type="evidence" value="ECO:0007669"/>
    <property type="project" value="TreeGrafter"/>
</dbReference>
<evidence type="ECO:0000256" key="3">
    <source>
        <dbReference type="ARBA" id="ARBA00022741"/>
    </source>
</evidence>
<dbReference type="Proteomes" id="UP000249557">
    <property type="component" value="Unassembled WGS sequence"/>
</dbReference>
<dbReference type="InterPro" id="IPR034646">
    <property type="entry name" value="ADCK3_dom"/>
</dbReference>
<dbReference type="InterPro" id="IPR051409">
    <property type="entry name" value="Atypical_kinase_ADCK"/>
</dbReference>
<dbReference type="PANTHER" id="PTHR43851">
    <property type="match status" value="1"/>
</dbReference>